<keyword evidence="2" id="KW-1185">Reference proteome</keyword>
<reference evidence="2" key="1">
    <citation type="submission" date="2015-07" db="EMBL/GenBank/DDBJ databases">
        <title>Genome sequencing of Sunxiuqinia dokdonensis strain SK.</title>
        <authorList>
            <person name="Ahn S."/>
            <person name="Kim B.-C."/>
        </authorList>
    </citation>
    <scope>NUCLEOTIDE SEQUENCE [LARGE SCALE GENOMIC DNA]</scope>
    <source>
        <strain evidence="2">SK</strain>
    </source>
</reference>
<evidence type="ECO:0000313" key="1">
    <source>
        <dbReference type="EMBL" id="KOH43439.1"/>
    </source>
</evidence>
<accession>A0A0L8V4S3</accession>
<dbReference type="AlphaFoldDB" id="A0A0L8V4S3"/>
<dbReference type="STRING" id="1409788.NC99_37180"/>
<dbReference type="Proteomes" id="UP000036958">
    <property type="component" value="Unassembled WGS sequence"/>
</dbReference>
<sequence>MFFQLVLSGCEPMVFAIVFVLSGKVHAHENIYNETNSSD</sequence>
<evidence type="ECO:0000313" key="2">
    <source>
        <dbReference type="Proteomes" id="UP000036958"/>
    </source>
</evidence>
<organism evidence="1 2">
    <name type="scientific">Sunxiuqinia dokdonensis</name>
    <dbReference type="NCBI Taxonomy" id="1409788"/>
    <lineage>
        <taxon>Bacteria</taxon>
        <taxon>Pseudomonadati</taxon>
        <taxon>Bacteroidota</taxon>
        <taxon>Bacteroidia</taxon>
        <taxon>Marinilabiliales</taxon>
        <taxon>Prolixibacteraceae</taxon>
        <taxon>Sunxiuqinia</taxon>
    </lineage>
</organism>
<protein>
    <submittedName>
        <fullName evidence="1">Uncharacterized protein</fullName>
    </submittedName>
</protein>
<gene>
    <name evidence="1" type="ORF">NC99_37180</name>
</gene>
<comment type="caution">
    <text evidence="1">The sequence shown here is derived from an EMBL/GenBank/DDBJ whole genome shotgun (WGS) entry which is preliminary data.</text>
</comment>
<name>A0A0L8V4S3_9BACT</name>
<proteinExistence type="predicted"/>
<dbReference type="EMBL" id="LGIA01000187">
    <property type="protein sequence ID" value="KOH43439.1"/>
    <property type="molecule type" value="Genomic_DNA"/>
</dbReference>